<comment type="caution">
    <text evidence="2">The sequence shown here is derived from an EMBL/GenBank/DDBJ whole genome shotgun (WGS) entry which is preliminary data.</text>
</comment>
<dbReference type="EMBL" id="JACJVO010000003">
    <property type="protein sequence ID" value="MBB6729904.1"/>
    <property type="molecule type" value="Genomic_DNA"/>
</dbReference>
<reference evidence="2 3" key="1">
    <citation type="submission" date="2020-08" db="EMBL/GenBank/DDBJ databases">
        <title>Cohnella phylogeny.</title>
        <authorList>
            <person name="Dunlap C."/>
        </authorList>
    </citation>
    <scope>NUCLEOTIDE SEQUENCE [LARGE SCALE GENOMIC DNA]</scope>
    <source>
        <strain evidence="2 3">CBP 2801</strain>
    </source>
</reference>
<feature type="transmembrane region" description="Helical" evidence="1">
    <location>
        <begin position="58"/>
        <end position="76"/>
    </location>
</feature>
<feature type="transmembrane region" description="Helical" evidence="1">
    <location>
        <begin position="21"/>
        <end position="43"/>
    </location>
</feature>
<keyword evidence="3" id="KW-1185">Reference proteome</keyword>
<name>A0A7X0SH56_9BACL</name>
<keyword evidence="1" id="KW-0812">Transmembrane</keyword>
<organism evidence="2 3">
    <name type="scientific">Cohnella zeiphila</name>
    <dbReference type="NCBI Taxonomy" id="2761120"/>
    <lineage>
        <taxon>Bacteria</taxon>
        <taxon>Bacillati</taxon>
        <taxon>Bacillota</taxon>
        <taxon>Bacilli</taxon>
        <taxon>Bacillales</taxon>
        <taxon>Paenibacillaceae</taxon>
        <taxon>Cohnella</taxon>
    </lineage>
</organism>
<accession>A0A7X0SH56</accession>
<dbReference type="Proteomes" id="UP000564644">
    <property type="component" value="Unassembled WGS sequence"/>
</dbReference>
<proteinExistence type="predicted"/>
<feature type="transmembrane region" description="Helical" evidence="1">
    <location>
        <begin position="113"/>
        <end position="131"/>
    </location>
</feature>
<sequence length="267" mass="30008">MRAYLSVWKLRFINGMQYRTAAVAGIATQLFFGLIFIMVYVAFYGQGSSHTNFPLPDLVSYVWLQQIFLSFIMLWFRDNEIFALITGGNIAYELCRPCGLYPFWFAKLVGQRLSSAVLRCFPILIIVFFLPQPYRLSPPPSPAAFALFVLALLIGLVLVVSVSMLIYISVFWTLSPTGSTLMISVAGEFFAGMVIPVPLMPVWLQRVSDFLPFRWSADFPFRVYSGQIPASDALWGIAAQLAWIAVVVGFGQWSMRRALRQVVVQGG</sequence>
<keyword evidence="1" id="KW-1133">Transmembrane helix</keyword>
<dbReference type="PANTHER" id="PTHR36832">
    <property type="entry name" value="SLR1174 PROTEIN-RELATED"/>
    <property type="match status" value="1"/>
</dbReference>
<dbReference type="AlphaFoldDB" id="A0A7X0SH56"/>
<evidence type="ECO:0000313" key="3">
    <source>
        <dbReference type="Proteomes" id="UP000564644"/>
    </source>
</evidence>
<feature type="transmembrane region" description="Helical" evidence="1">
    <location>
        <begin position="180"/>
        <end position="204"/>
    </location>
</feature>
<evidence type="ECO:0000256" key="1">
    <source>
        <dbReference type="SAM" id="Phobius"/>
    </source>
</evidence>
<protein>
    <submittedName>
        <fullName evidence="2">ABC transporter permease</fullName>
    </submittedName>
</protein>
<feature type="transmembrane region" description="Helical" evidence="1">
    <location>
        <begin position="233"/>
        <end position="251"/>
    </location>
</feature>
<gene>
    <name evidence="2" type="ORF">H7C18_03255</name>
</gene>
<feature type="transmembrane region" description="Helical" evidence="1">
    <location>
        <begin position="143"/>
        <end position="168"/>
    </location>
</feature>
<evidence type="ECO:0000313" key="2">
    <source>
        <dbReference type="EMBL" id="MBB6729904.1"/>
    </source>
</evidence>
<dbReference type="RefSeq" id="WP_185127571.1">
    <property type="nucleotide sequence ID" value="NZ_JACJVO010000003.1"/>
</dbReference>
<keyword evidence="1" id="KW-0472">Membrane</keyword>
<dbReference type="PANTHER" id="PTHR36832:SF2">
    <property type="entry name" value="INTEGRAL MEMBRANE PROTEIN"/>
    <property type="match status" value="1"/>
</dbReference>